<dbReference type="PROSITE" id="PS50005">
    <property type="entry name" value="TPR"/>
    <property type="match status" value="3"/>
</dbReference>
<dbReference type="Pfam" id="PF14559">
    <property type="entry name" value="TPR_19"/>
    <property type="match status" value="1"/>
</dbReference>
<evidence type="ECO:0000256" key="2">
    <source>
        <dbReference type="ARBA" id="ARBA00022692"/>
    </source>
</evidence>
<gene>
    <name evidence="12" type="ORF">BN9_060080</name>
</gene>
<keyword evidence="6 11" id="KW-1133">Transmembrane helix</keyword>
<dbReference type="GO" id="GO:0030943">
    <property type="term" value="F:mitochondrion targeting sequence binding"/>
    <property type="evidence" value="ECO:0007669"/>
    <property type="project" value="TreeGrafter"/>
</dbReference>
<evidence type="ECO:0008006" key="14">
    <source>
        <dbReference type="Google" id="ProtNLM"/>
    </source>
</evidence>
<keyword evidence="8 11" id="KW-0472">Membrane</keyword>
<dbReference type="InParanoid" id="A0A024GF17"/>
<dbReference type="OrthoDB" id="2942533at2759"/>
<evidence type="ECO:0000256" key="5">
    <source>
        <dbReference type="ARBA" id="ARBA00022803"/>
    </source>
</evidence>
<dbReference type="Pfam" id="PF13432">
    <property type="entry name" value="TPR_16"/>
    <property type="match status" value="1"/>
</dbReference>
<evidence type="ECO:0000256" key="6">
    <source>
        <dbReference type="ARBA" id="ARBA00022989"/>
    </source>
</evidence>
<comment type="similarity">
    <text evidence="9">Belongs to the Tom70 family.</text>
</comment>
<dbReference type="SMART" id="SM00028">
    <property type="entry name" value="TPR"/>
    <property type="match status" value="8"/>
</dbReference>
<dbReference type="EMBL" id="CAIX01000090">
    <property type="protein sequence ID" value="CCI45135.1"/>
    <property type="molecule type" value="Genomic_DNA"/>
</dbReference>
<reference evidence="12 13" key="1">
    <citation type="submission" date="2012-05" db="EMBL/GenBank/DDBJ databases">
        <title>Recombination and specialization in a pathogen metapopulation.</title>
        <authorList>
            <person name="Gardiner A."/>
            <person name="Kemen E."/>
            <person name="Schultz-Larsen T."/>
            <person name="MacLean D."/>
            <person name="Van Oosterhout C."/>
            <person name="Jones J.D.G."/>
        </authorList>
    </citation>
    <scope>NUCLEOTIDE SEQUENCE [LARGE SCALE GENOMIC DNA]</scope>
    <source>
        <strain evidence="12 13">Ac Nc2</strain>
    </source>
</reference>
<dbReference type="Gene3D" id="1.25.40.10">
    <property type="entry name" value="Tetratricopeptide repeat domain"/>
    <property type="match status" value="2"/>
</dbReference>
<dbReference type="InterPro" id="IPR019734">
    <property type="entry name" value="TPR_rpt"/>
</dbReference>
<evidence type="ECO:0000256" key="10">
    <source>
        <dbReference type="PROSITE-ProRule" id="PRU00339"/>
    </source>
</evidence>
<dbReference type="PANTHER" id="PTHR46208">
    <property type="entry name" value="MITOCHONDRIAL IMPORT RECEPTOR SUBUNIT TOM70"/>
    <property type="match status" value="1"/>
</dbReference>
<dbReference type="STRING" id="65357.A0A024GF17"/>
<evidence type="ECO:0000313" key="13">
    <source>
        <dbReference type="Proteomes" id="UP000053237"/>
    </source>
</evidence>
<keyword evidence="2 11" id="KW-0812">Transmembrane</keyword>
<feature type="repeat" description="TPR" evidence="10">
    <location>
        <begin position="542"/>
        <end position="575"/>
    </location>
</feature>
<dbReference type="GO" id="GO:0045039">
    <property type="term" value="P:protein insertion into mitochondrial inner membrane"/>
    <property type="evidence" value="ECO:0007669"/>
    <property type="project" value="TreeGrafter"/>
</dbReference>
<dbReference type="GO" id="GO:0008320">
    <property type="term" value="F:protein transmembrane transporter activity"/>
    <property type="evidence" value="ECO:0007669"/>
    <property type="project" value="TreeGrafter"/>
</dbReference>
<organism evidence="12 13">
    <name type="scientific">Albugo candida</name>
    <dbReference type="NCBI Taxonomy" id="65357"/>
    <lineage>
        <taxon>Eukaryota</taxon>
        <taxon>Sar</taxon>
        <taxon>Stramenopiles</taxon>
        <taxon>Oomycota</taxon>
        <taxon>Peronosporomycetes</taxon>
        <taxon>Albuginales</taxon>
        <taxon>Albuginaceae</taxon>
        <taxon>Albugo</taxon>
    </lineage>
</organism>
<feature type="transmembrane region" description="Helical" evidence="11">
    <location>
        <begin position="6"/>
        <end position="29"/>
    </location>
</feature>
<dbReference type="Proteomes" id="UP000053237">
    <property type="component" value="Unassembled WGS sequence"/>
</dbReference>
<keyword evidence="7" id="KW-0496">Mitochondrion</keyword>
<dbReference type="InterPro" id="IPR011990">
    <property type="entry name" value="TPR-like_helical_dom_sf"/>
</dbReference>
<accession>A0A024GF17</accession>
<dbReference type="AlphaFoldDB" id="A0A024GF17"/>
<evidence type="ECO:0000256" key="8">
    <source>
        <dbReference type="ARBA" id="ARBA00023136"/>
    </source>
</evidence>
<keyword evidence="13" id="KW-1185">Reference proteome</keyword>
<feature type="repeat" description="TPR" evidence="10">
    <location>
        <begin position="320"/>
        <end position="353"/>
    </location>
</feature>
<evidence type="ECO:0000313" key="12">
    <source>
        <dbReference type="EMBL" id="CCI45135.1"/>
    </source>
</evidence>
<keyword evidence="5 10" id="KW-0802">TPR repeat</keyword>
<comment type="subcellular location">
    <subcellularLocation>
        <location evidence="1">Mitochondrion outer membrane</location>
        <topology evidence="1">Single-pass membrane protein</topology>
    </subcellularLocation>
</comment>
<evidence type="ECO:0000256" key="11">
    <source>
        <dbReference type="SAM" id="Phobius"/>
    </source>
</evidence>
<evidence type="ECO:0000256" key="4">
    <source>
        <dbReference type="ARBA" id="ARBA00022787"/>
    </source>
</evidence>
<keyword evidence="3" id="KW-0677">Repeat</keyword>
<keyword evidence="4" id="KW-1000">Mitochondrion outer membrane</keyword>
<evidence type="ECO:0000256" key="3">
    <source>
        <dbReference type="ARBA" id="ARBA00022737"/>
    </source>
</evidence>
<evidence type="ECO:0000256" key="1">
    <source>
        <dbReference type="ARBA" id="ARBA00004572"/>
    </source>
</evidence>
<protein>
    <recommendedName>
        <fullName evidence="14">UDP-N-acetylglucosamine--peptide N-acetylglucosaminyltransferase SPINDLY</fullName>
    </recommendedName>
</protein>
<name>A0A024GF17_9STRA</name>
<proteinExistence type="inferred from homology"/>
<evidence type="ECO:0000256" key="7">
    <source>
        <dbReference type="ARBA" id="ARBA00023128"/>
    </source>
</evidence>
<dbReference type="GO" id="GO:0030150">
    <property type="term" value="P:protein import into mitochondrial matrix"/>
    <property type="evidence" value="ECO:0007669"/>
    <property type="project" value="TreeGrafter"/>
</dbReference>
<dbReference type="PANTHER" id="PTHR46208:SF1">
    <property type="entry name" value="MITOCHONDRIAL IMPORT RECEPTOR SUBUNIT TOM70"/>
    <property type="match status" value="1"/>
</dbReference>
<comment type="caution">
    <text evidence="12">The sequence shown here is derived from an EMBL/GenBank/DDBJ whole genome shotgun (WGS) entry which is preliminary data.</text>
</comment>
<dbReference type="GO" id="GO:0005741">
    <property type="term" value="C:mitochondrial outer membrane"/>
    <property type="evidence" value="ECO:0007669"/>
    <property type="project" value="UniProtKB-SubCell"/>
</dbReference>
<evidence type="ECO:0000256" key="9">
    <source>
        <dbReference type="ARBA" id="ARBA00038030"/>
    </source>
</evidence>
<sequence>MVTQERIIVNIVVIACLTITATAVAYGSYYRKKRPAIAREKPTSKNAAEGEDNSTTVETIQQAVKEIVENEECTMPKNEAPKKPLIPGQNTAIEATRKYKAECYDEAIKLYSEAIDESTIQQNPDHKNIKVMYSNRAASYEKLGDYANVINDCTHALRLDFAHAKSFLRRSKARLLIKDYFGALVDFVCLVLLSEHKNEEVDESLAKQIEEAHKSLTETETARLERENSGQERFLPDDYFIASYLSSFHPDDDENDMHPVKSSDHYTESISSQTDATADTLGELLTCRGLVHKKERKYAQASQDFNEACKILKPGMKAYYTAQIESGLFHHLKGDFETAKTCFETALEEKPNSLFSFIRLGGLCFDRKDLPGALEWFQRAFSIKPDCPTAYFHRGQLRSIDVSLEQSATAEGLQEAISDLTRCIELASDFAMAYMQLGVLHTRVGAFEVGTTYLKAAAELIPDAPEAYNYLGEIYMQMLGDPQSTVSLEMVENMFDKALEVDPTYPMAYINKGSILAQKNPANAEDALGLFKKAIEMSPRSKLAYVNLAQVYLAMQAYDLAIEQIDQAVKLVYTSQEYSELAALRVTASAHAEANKLLGR</sequence>
<feature type="repeat" description="TPR" evidence="10">
    <location>
        <begin position="354"/>
        <end position="387"/>
    </location>
</feature>
<dbReference type="SUPFAM" id="SSF48452">
    <property type="entry name" value="TPR-like"/>
    <property type="match status" value="2"/>
</dbReference>